<dbReference type="OrthoDB" id="3352408at2759"/>
<reference evidence="3 4" key="1">
    <citation type="submission" date="2019-12" db="EMBL/GenBank/DDBJ databases">
        <authorList>
            <person name="Alioto T."/>
            <person name="Alioto T."/>
            <person name="Gomez Garrido J."/>
        </authorList>
    </citation>
    <scope>NUCLEOTIDE SEQUENCE [LARGE SCALE GENOMIC DNA]</scope>
</reference>
<dbReference type="GO" id="GO:0005886">
    <property type="term" value="C:plasma membrane"/>
    <property type="evidence" value="ECO:0007669"/>
    <property type="project" value="TreeGrafter"/>
</dbReference>
<dbReference type="Proteomes" id="UP000594638">
    <property type="component" value="Unassembled WGS sequence"/>
</dbReference>
<evidence type="ECO:0000313" key="3">
    <source>
        <dbReference type="EMBL" id="CAA3028189.1"/>
    </source>
</evidence>
<sequence length="262" mass="29183">MDVESLKKSCTILEIEPFNSKNRQSGVLISKNGDNTVDVHRRELQKLTNLRRSGTRGTVEDRAGISVKLITRDNKVTATIMATKCGIIEPDYQPGEVIDSEEFQKFSSEERMAKIENICVLARSDKLLMVQYLKQKGHVFTFIGRGIGDAQALREANVGLCFGTQGAEIVNACSVIVLSCKDFPFIIDILTWGRGIYDIVQIYTQFLLIASFVALLIDFVIAVSSSEPPGLNTESVDCFEICLLFSVFTFFSIELYVVNVEV</sequence>
<evidence type="ECO:0000256" key="1">
    <source>
        <dbReference type="ARBA" id="ARBA00022842"/>
    </source>
</evidence>
<keyword evidence="2" id="KW-0812">Transmembrane</keyword>
<dbReference type="Gene3D" id="1.20.1110.10">
    <property type="entry name" value="Calcium-transporting ATPase, transmembrane domain"/>
    <property type="match status" value="1"/>
</dbReference>
<keyword evidence="1" id="KW-0460">Magnesium</keyword>
<dbReference type="AlphaFoldDB" id="A0A8S0VCG5"/>
<protein>
    <submittedName>
        <fullName evidence="3">Calcium-transporting ATPase 13, plasma membrane-type</fullName>
    </submittedName>
</protein>
<dbReference type="GO" id="GO:0005388">
    <property type="term" value="F:P-type calcium transporter activity"/>
    <property type="evidence" value="ECO:0007669"/>
    <property type="project" value="TreeGrafter"/>
</dbReference>
<keyword evidence="2" id="KW-0472">Membrane</keyword>
<dbReference type="PRINTS" id="PR00119">
    <property type="entry name" value="CATATPASE"/>
</dbReference>
<feature type="transmembrane region" description="Helical" evidence="2">
    <location>
        <begin position="238"/>
        <end position="258"/>
    </location>
</feature>
<dbReference type="Gramene" id="OE9A106679T1">
    <property type="protein sequence ID" value="OE9A106679C1"/>
    <property type="gene ID" value="OE9A106679"/>
</dbReference>
<dbReference type="InterPro" id="IPR023214">
    <property type="entry name" value="HAD_sf"/>
</dbReference>
<keyword evidence="4" id="KW-1185">Reference proteome</keyword>
<accession>A0A8S0VCG5</accession>
<proteinExistence type="predicted"/>
<dbReference type="PANTHER" id="PTHR24093:SF518">
    <property type="entry name" value="CALCIUM-TRANSPORTING ATPASE"/>
    <property type="match status" value="1"/>
</dbReference>
<evidence type="ECO:0000313" key="4">
    <source>
        <dbReference type="Proteomes" id="UP000594638"/>
    </source>
</evidence>
<evidence type="ECO:0000256" key="2">
    <source>
        <dbReference type="SAM" id="Phobius"/>
    </source>
</evidence>
<name>A0A8S0VCG5_OLEEU</name>
<dbReference type="Gene3D" id="3.40.50.1000">
    <property type="entry name" value="HAD superfamily/HAD-like"/>
    <property type="match status" value="1"/>
</dbReference>
<dbReference type="SUPFAM" id="SSF56784">
    <property type="entry name" value="HAD-like"/>
    <property type="match status" value="1"/>
</dbReference>
<dbReference type="InterPro" id="IPR036412">
    <property type="entry name" value="HAD-like_sf"/>
</dbReference>
<feature type="transmembrane region" description="Helical" evidence="2">
    <location>
        <begin position="206"/>
        <end position="226"/>
    </location>
</feature>
<organism evidence="3 4">
    <name type="scientific">Olea europaea subsp. europaea</name>
    <dbReference type="NCBI Taxonomy" id="158383"/>
    <lineage>
        <taxon>Eukaryota</taxon>
        <taxon>Viridiplantae</taxon>
        <taxon>Streptophyta</taxon>
        <taxon>Embryophyta</taxon>
        <taxon>Tracheophyta</taxon>
        <taxon>Spermatophyta</taxon>
        <taxon>Magnoliopsida</taxon>
        <taxon>eudicotyledons</taxon>
        <taxon>Gunneridae</taxon>
        <taxon>Pentapetalae</taxon>
        <taxon>asterids</taxon>
        <taxon>lamiids</taxon>
        <taxon>Lamiales</taxon>
        <taxon>Oleaceae</taxon>
        <taxon>Oleeae</taxon>
        <taxon>Olea</taxon>
    </lineage>
</organism>
<gene>
    <name evidence="3" type="ORF">OLEA9_A106679</name>
</gene>
<dbReference type="PANTHER" id="PTHR24093">
    <property type="entry name" value="CATION TRANSPORTING ATPASE"/>
    <property type="match status" value="1"/>
</dbReference>
<dbReference type="EMBL" id="CACTIH010009243">
    <property type="protein sequence ID" value="CAA3028189.1"/>
    <property type="molecule type" value="Genomic_DNA"/>
</dbReference>
<keyword evidence="2" id="KW-1133">Transmembrane helix</keyword>
<comment type="caution">
    <text evidence="3">The sequence shown here is derived from an EMBL/GenBank/DDBJ whole genome shotgun (WGS) entry which is preliminary data.</text>
</comment>